<dbReference type="GO" id="GO:0008104">
    <property type="term" value="P:intracellular protein localization"/>
    <property type="evidence" value="ECO:0007669"/>
    <property type="project" value="TreeGrafter"/>
</dbReference>
<feature type="compositionally biased region" description="Polar residues" evidence="1">
    <location>
        <begin position="16"/>
        <end position="33"/>
    </location>
</feature>
<evidence type="ECO:0000313" key="2">
    <source>
        <dbReference type="EMBL" id="CAJ0578920.1"/>
    </source>
</evidence>
<comment type="caution">
    <text evidence="2">The sequence shown here is derived from an EMBL/GenBank/DDBJ whole genome shotgun (WGS) entry which is preliminary data.</text>
</comment>
<dbReference type="GO" id="GO:0006897">
    <property type="term" value="P:endocytosis"/>
    <property type="evidence" value="ECO:0007669"/>
    <property type="project" value="TreeGrafter"/>
</dbReference>
<dbReference type="GO" id="GO:0042147">
    <property type="term" value="P:retrograde transport, endosome to Golgi"/>
    <property type="evidence" value="ECO:0007669"/>
    <property type="project" value="TreeGrafter"/>
</dbReference>
<protein>
    <submittedName>
        <fullName evidence="2">Uncharacterized protein</fullName>
    </submittedName>
</protein>
<dbReference type="GO" id="GO:0016020">
    <property type="term" value="C:membrane"/>
    <property type="evidence" value="ECO:0007669"/>
    <property type="project" value="TreeGrafter"/>
</dbReference>
<reference evidence="2" key="1">
    <citation type="submission" date="2023-06" db="EMBL/GenBank/DDBJ databases">
        <authorList>
            <person name="Delattre M."/>
        </authorList>
    </citation>
    <scope>NUCLEOTIDE SEQUENCE</scope>
    <source>
        <strain evidence="2">AF72</strain>
    </source>
</reference>
<feature type="non-terminal residue" evidence="2">
    <location>
        <position position="264"/>
    </location>
</feature>
<name>A0AA36D2L3_9BILA</name>
<dbReference type="AlphaFoldDB" id="A0AA36D2L3"/>
<organism evidence="2 3">
    <name type="scientific">Mesorhabditis spiculigera</name>
    <dbReference type="NCBI Taxonomy" id="96644"/>
    <lineage>
        <taxon>Eukaryota</taxon>
        <taxon>Metazoa</taxon>
        <taxon>Ecdysozoa</taxon>
        <taxon>Nematoda</taxon>
        <taxon>Chromadorea</taxon>
        <taxon>Rhabditida</taxon>
        <taxon>Rhabditina</taxon>
        <taxon>Rhabditomorpha</taxon>
        <taxon>Rhabditoidea</taxon>
        <taxon>Rhabditidae</taxon>
        <taxon>Mesorhabditinae</taxon>
        <taxon>Mesorhabditis</taxon>
    </lineage>
</organism>
<dbReference type="Proteomes" id="UP001177023">
    <property type="component" value="Unassembled WGS sequence"/>
</dbReference>
<dbReference type="GO" id="GO:0005829">
    <property type="term" value="C:cytosol"/>
    <property type="evidence" value="ECO:0007669"/>
    <property type="project" value="GOC"/>
</dbReference>
<evidence type="ECO:0000256" key="1">
    <source>
        <dbReference type="SAM" id="MobiDB-lite"/>
    </source>
</evidence>
<dbReference type="PANTHER" id="PTHR21663:SF0">
    <property type="entry name" value="HEAT REPEAT-CONTAINING PROTEIN 5B"/>
    <property type="match status" value="1"/>
</dbReference>
<keyword evidence="3" id="KW-1185">Reference proteome</keyword>
<dbReference type="PANTHER" id="PTHR21663">
    <property type="entry name" value="HYPOTHETICAL HEAT DOMAIN-CONTAINING"/>
    <property type="match status" value="1"/>
</dbReference>
<dbReference type="InterPro" id="IPR040108">
    <property type="entry name" value="Laa1/Sip1/HEATR5"/>
</dbReference>
<dbReference type="GO" id="GO:0030139">
    <property type="term" value="C:endocytic vesicle"/>
    <property type="evidence" value="ECO:0007669"/>
    <property type="project" value="TreeGrafter"/>
</dbReference>
<gene>
    <name evidence="2" type="ORF">MSPICULIGERA_LOCUS17158</name>
</gene>
<sequence>MSTENSASEEPAASPDQPTASSAAPPSTDQLNHIDTVRRMVNDDMQEVMQRLCLLAKNQLASEHPQVVIRTLQALASLFARRDARQIYARQIGPHFYGLLQPFVVGDKARDLALAVIDNQLCIISEGIKALECIVGAAGAKSKLAILNILVQSLYALILCTNQDEWRALNPTARKLHEIVLQRLNIIAPAHPVHFKTVLSAHAQLKQKLEAALLFQASQVSQASQLQKQRLAEMNKTSTASVIEPSINLTMDFNNTFNRAAAAE</sequence>
<dbReference type="EMBL" id="CATQJA010002655">
    <property type="protein sequence ID" value="CAJ0578920.1"/>
    <property type="molecule type" value="Genomic_DNA"/>
</dbReference>
<feature type="region of interest" description="Disordered" evidence="1">
    <location>
        <begin position="1"/>
        <end position="33"/>
    </location>
</feature>
<evidence type="ECO:0000313" key="3">
    <source>
        <dbReference type="Proteomes" id="UP001177023"/>
    </source>
</evidence>
<dbReference type="GO" id="GO:0005794">
    <property type="term" value="C:Golgi apparatus"/>
    <property type="evidence" value="ECO:0007669"/>
    <property type="project" value="TreeGrafter"/>
</dbReference>
<accession>A0AA36D2L3</accession>
<proteinExistence type="predicted"/>